<dbReference type="InterPro" id="IPR001229">
    <property type="entry name" value="Jacalin-like_lectin_dom"/>
</dbReference>
<comment type="caution">
    <text evidence="2">The sequence shown here is derived from an EMBL/GenBank/DDBJ whole genome shotgun (WGS) entry which is preliminary data.</text>
</comment>
<proteinExistence type="predicted"/>
<keyword evidence="3" id="KW-1185">Reference proteome</keyword>
<gene>
    <name evidence="2" type="ORF">BSTOLATCC_MIC47916</name>
</gene>
<reference evidence="2" key="1">
    <citation type="submission" date="2021-09" db="EMBL/GenBank/DDBJ databases">
        <authorList>
            <consortium name="AG Swart"/>
            <person name="Singh M."/>
            <person name="Singh A."/>
            <person name="Seah K."/>
            <person name="Emmerich C."/>
        </authorList>
    </citation>
    <scope>NUCLEOTIDE SEQUENCE</scope>
    <source>
        <strain evidence="2">ATCC30299</strain>
    </source>
</reference>
<accession>A0AAU9K097</accession>
<dbReference type="Gene3D" id="2.100.10.30">
    <property type="entry name" value="Jacalin-like lectin domain"/>
    <property type="match status" value="1"/>
</dbReference>
<dbReference type="EMBL" id="CAJZBQ010000047">
    <property type="protein sequence ID" value="CAG9329082.1"/>
    <property type="molecule type" value="Genomic_DNA"/>
</dbReference>
<dbReference type="AlphaFoldDB" id="A0AAU9K097"/>
<evidence type="ECO:0000313" key="2">
    <source>
        <dbReference type="EMBL" id="CAG9329082.1"/>
    </source>
</evidence>
<dbReference type="Proteomes" id="UP001162131">
    <property type="component" value="Unassembled WGS sequence"/>
</dbReference>
<dbReference type="InterPro" id="IPR036404">
    <property type="entry name" value="Jacalin-like_lectin_dom_sf"/>
</dbReference>
<dbReference type="Pfam" id="PF01419">
    <property type="entry name" value="Jacalin"/>
    <property type="match status" value="1"/>
</dbReference>
<sequence>MRLVSIRSFFRVFHSVKYTACQHCGAPLKENETAHTCDLDSIPLQFQFSHLTEKANTNYFNERMKGRSSIREITFWLNDYITGFDVKLEDIQNKKFFDTTVGNKAEKSLTVKLNNAEYITNVEYGCDFHGLFCLALYTNSNRTILIGERQRPKKKIAVPEGQGIVGIFGGFTNIIVHVGFYFDDIKNINYARHRELLLIKYKGKKPENEDGGNGILSILLEVDEYLFRYLASFV</sequence>
<name>A0AAU9K097_9CILI</name>
<dbReference type="SUPFAM" id="SSF51101">
    <property type="entry name" value="Mannose-binding lectins"/>
    <property type="match status" value="1"/>
</dbReference>
<evidence type="ECO:0000259" key="1">
    <source>
        <dbReference type="Pfam" id="PF01419"/>
    </source>
</evidence>
<feature type="domain" description="Jacalin-type lectin" evidence="1">
    <location>
        <begin position="65"/>
        <end position="181"/>
    </location>
</feature>
<organism evidence="2 3">
    <name type="scientific">Blepharisma stoltei</name>
    <dbReference type="NCBI Taxonomy" id="1481888"/>
    <lineage>
        <taxon>Eukaryota</taxon>
        <taxon>Sar</taxon>
        <taxon>Alveolata</taxon>
        <taxon>Ciliophora</taxon>
        <taxon>Postciliodesmatophora</taxon>
        <taxon>Heterotrichea</taxon>
        <taxon>Heterotrichida</taxon>
        <taxon>Blepharismidae</taxon>
        <taxon>Blepharisma</taxon>
    </lineage>
</organism>
<protein>
    <recommendedName>
        <fullName evidence="1">Jacalin-type lectin domain-containing protein</fullName>
    </recommendedName>
</protein>
<evidence type="ECO:0000313" key="3">
    <source>
        <dbReference type="Proteomes" id="UP001162131"/>
    </source>
</evidence>